<dbReference type="InterPro" id="IPR012967">
    <property type="entry name" value="COMT_dimerisation"/>
</dbReference>
<dbReference type="InterPro" id="IPR036388">
    <property type="entry name" value="WH-like_DNA-bd_sf"/>
</dbReference>
<dbReference type="InterPro" id="IPR036390">
    <property type="entry name" value="WH_DNA-bd_sf"/>
</dbReference>
<dbReference type="GO" id="GO:0046983">
    <property type="term" value="F:protein dimerization activity"/>
    <property type="evidence" value="ECO:0007669"/>
    <property type="project" value="InterPro"/>
</dbReference>
<evidence type="ECO:0000259" key="1">
    <source>
        <dbReference type="Pfam" id="PF08100"/>
    </source>
</evidence>
<name>A0A450T7R0_9GAMM</name>
<sequence>MHLSPENILKVGTGFWASKTLLSAVELGLFTELARKPGDVIDLQKRIGLHPRAARDFLDTLAALGFLRREEGIYYNTPETEQFLNEDKPAYLGGFLRMLGCYVPPYSRETDPTYFRRDKS</sequence>
<accession>A0A450T7R0</accession>
<reference evidence="2" key="1">
    <citation type="submission" date="2019-02" db="EMBL/GenBank/DDBJ databases">
        <authorList>
            <person name="Gruber-Vodicka R. H."/>
            <person name="Seah K. B. B."/>
        </authorList>
    </citation>
    <scope>NUCLEOTIDE SEQUENCE</scope>
    <source>
        <strain evidence="2">BECK_DK47</strain>
    </source>
</reference>
<dbReference type="Pfam" id="PF08100">
    <property type="entry name" value="Dimerisation"/>
    <property type="match status" value="1"/>
</dbReference>
<protein>
    <submittedName>
        <fullName evidence="2">Dimerisation domain-containing protein</fullName>
    </submittedName>
</protein>
<dbReference type="AlphaFoldDB" id="A0A450T7R0"/>
<dbReference type="EMBL" id="CAADEX010000111">
    <property type="protein sequence ID" value="VFJ62551.1"/>
    <property type="molecule type" value="Genomic_DNA"/>
</dbReference>
<proteinExistence type="predicted"/>
<dbReference type="SUPFAM" id="SSF46785">
    <property type="entry name" value="Winged helix' DNA-binding domain"/>
    <property type="match status" value="1"/>
</dbReference>
<feature type="domain" description="O-methyltransferase dimerisation" evidence="1">
    <location>
        <begin position="13"/>
        <end position="84"/>
    </location>
</feature>
<dbReference type="Gene3D" id="1.10.10.10">
    <property type="entry name" value="Winged helix-like DNA-binding domain superfamily/Winged helix DNA-binding domain"/>
    <property type="match status" value="1"/>
</dbReference>
<gene>
    <name evidence="2" type="ORF">BECKDK2373B_GA0170837_111113</name>
</gene>
<organism evidence="2">
    <name type="scientific">Candidatus Kentrum sp. DK</name>
    <dbReference type="NCBI Taxonomy" id="2126562"/>
    <lineage>
        <taxon>Bacteria</taxon>
        <taxon>Pseudomonadati</taxon>
        <taxon>Pseudomonadota</taxon>
        <taxon>Gammaproteobacteria</taxon>
        <taxon>Candidatus Kentrum</taxon>
    </lineage>
</organism>
<evidence type="ECO:0000313" key="2">
    <source>
        <dbReference type="EMBL" id="VFJ62551.1"/>
    </source>
</evidence>